<dbReference type="InterPro" id="IPR037401">
    <property type="entry name" value="SnoaL-like"/>
</dbReference>
<keyword evidence="3" id="KW-1185">Reference proteome</keyword>
<evidence type="ECO:0000313" key="3">
    <source>
        <dbReference type="Proteomes" id="UP001146351"/>
    </source>
</evidence>
<comment type="caution">
    <text evidence="2">The sequence shown here is derived from an EMBL/GenBank/DDBJ whole genome shotgun (WGS) entry which is preliminary data.</text>
</comment>
<dbReference type="Gene3D" id="3.10.450.50">
    <property type="match status" value="1"/>
</dbReference>
<sequence length="162" mass="17553">MATPLPYALSALTPREAVMDAVSRMFNGIDGNDLGMFNSALRPEDTDTIFEVRGASNLVATGAQEIRTWIFDRVGPMDTTHALSHARVQISDDARTARVTASGMAQHCPPGRGLEPRGPKYMAGGKYSGELELGDDGLWKIRKFVVEVVWGDGDESVMQPSV</sequence>
<dbReference type="AlphaFoldDB" id="A0A9W9LXZ7"/>
<organism evidence="2 3">
    <name type="scientific">Penicillium capsulatum</name>
    <dbReference type="NCBI Taxonomy" id="69766"/>
    <lineage>
        <taxon>Eukaryota</taxon>
        <taxon>Fungi</taxon>
        <taxon>Dikarya</taxon>
        <taxon>Ascomycota</taxon>
        <taxon>Pezizomycotina</taxon>
        <taxon>Eurotiomycetes</taxon>
        <taxon>Eurotiomycetidae</taxon>
        <taxon>Eurotiales</taxon>
        <taxon>Aspergillaceae</taxon>
        <taxon>Penicillium</taxon>
    </lineage>
</organism>
<dbReference type="Pfam" id="PF13577">
    <property type="entry name" value="SnoaL_4"/>
    <property type="match status" value="1"/>
</dbReference>
<protein>
    <recommendedName>
        <fullName evidence="1">SnoaL-like domain-containing protein</fullName>
    </recommendedName>
</protein>
<dbReference type="InterPro" id="IPR032710">
    <property type="entry name" value="NTF2-like_dom_sf"/>
</dbReference>
<feature type="domain" description="SnoaL-like" evidence="1">
    <location>
        <begin position="12"/>
        <end position="144"/>
    </location>
</feature>
<evidence type="ECO:0000259" key="1">
    <source>
        <dbReference type="Pfam" id="PF13577"/>
    </source>
</evidence>
<name>A0A9W9LXZ7_9EURO</name>
<reference evidence="2" key="1">
    <citation type="submission" date="2022-11" db="EMBL/GenBank/DDBJ databases">
        <authorList>
            <person name="Petersen C."/>
        </authorList>
    </citation>
    <scope>NUCLEOTIDE SEQUENCE</scope>
    <source>
        <strain evidence="2">IBT 21917</strain>
    </source>
</reference>
<accession>A0A9W9LXZ7</accession>
<reference evidence="2" key="2">
    <citation type="journal article" date="2023" name="IMA Fungus">
        <title>Comparative genomic study of the Penicillium genus elucidates a diverse pangenome and 15 lateral gene transfer events.</title>
        <authorList>
            <person name="Petersen C."/>
            <person name="Sorensen T."/>
            <person name="Nielsen M.R."/>
            <person name="Sondergaard T.E."/>
            <person name="Sorensen J.L."/>
            <person name="Fitzpatrick D.A."/>
            <person name="Frisvad J.C."/>
            <person name="Nielsen K.L."/>
        </authorList>
    </citation>
    <scope>NUCLEOTIDE SEQUENCE</scope>
    <source>
        <strain evidence="2">IBT 21917</strain>
    </source>
</reference>
<dbReference type="SUPFAM" id="SSF54427">
    <property type="entry name" value="NTF2-like"/>
    <property type="match status" value="1"/>
</dbReference>
<evidence type="ECO:0000313" key="2">
    <source>
        <dbReference type="EMBL" id="KAJ5180802.1"/>
    </source>
</evidence>
<dbReference type="Proteomes" id="UP001146351">
    <property type="component" value="Unassembled WGS sequence"/>
</dbReference>
<dbReference type="OrthoDB" id="2148716at2759"/>
<proteinExistence type="predicted"/>
<gene>
    <name evidence="2" type="ORF">N7492_004012</name>
</gene>
<dbReference type="EMBL" id="JAPQKO010000002">
    <property type="protein sequence ID" value="KAJ5180802.1"/>
    <property type="molecule type" value="Genomic_DNA"/>
</dbReference>